<feature type="transmembrane region" description="Helical" evidence="6">
    <location>
        <begin position="227"/>
        <end position="245"/>
    </location>
</feature>
<dbReference type="Proteomes" id="UP000051984">
    <property type="component" value="Unassembled WGS sequence"/>
</dbReference>
<dbReference type="EMBL" id="AZCT01000005">
    <property type="protein sequence ID" value="KRK12628.1"/>
    <property type="molecule type" value="Genomic_DNA"/>
</dbReference>
<keyword evidence="2 6" id="KW-0812">Transmembrane</keyword>
<dbReference type="SFLD" id="SFLDF00027">
    <property type="entry name" value="p-type_atpase"/>
    <property type="match status" value="1"/>
</dbReference>
<dbReference type="SFLD" id="SFLDS00003">
    <property type="entry name" value="Haloacid_Dehalogenase"/>
    <property type="match status" value="1"/>
</dbReference>
<dbReference type="SUPFAM" id="SSF81665">
    <property type="entry name" value="Calcium ATPase, transmembrane domain M"/>
    <property type="match status" value="1"/>
</dbReference>
<feature type="transmembrane region" description="Helical" evidence="6">
    <location>
        <begin position="726"/>
        <end position="747"/>
    </location>
</feature>
<dbReference type="GO" id="GO:0005524">
    <property type="term" value="F:ATP binding"/>
    <property type="evidence" value="ECO:0007669"/>
    <property type="project" value="InterPro"/>
</dbReference>
<dbReference type="AlphaFoldDB" id="A0A0R1F0W9"/>
<dbReference type="PRINTS" id="PR00119">
    <property type="entry name" value="CATATPASE"/>
</dbReference>
<keyword evidence="4 6" id="KW-1133">Transmembrane helix</keyword>
<feature type="transmembrane region" description="Helical" evidence="6">
    <location>
        <begin position="48"/>
        <end position="71"/>
    </location>
</feature>
<evidence type="ECO:0000313" key="8">
    <source>
        <dbReference type="EMBL" id="KRK12628.1"/>
    </source>
</evidence>
<evidence type="ECO:0000259" key="7">
    <source>
        <dbReference type="Pfam" id="PF00122"/>
    </source>
</evidence>
<comment type="subcellular location">
    <subcellularLocation>
        <location evidence="1">Membrane</location>
        <topology evidence="1">Multi-pass membrane protein</topology>
    </subcellularLocation>
</comment>
<organism evidence="8 9">
    <name type="scientific">Lacticaseibacillus zeae DSM 20178 = KCTC 3804</name>
    <dbReference type="NCBI Taxonomy" id="1423816"/>
    <lineage>
        <taxon>Bacteria</taxon>
        <taxon>Bacillati</taxon>
        <taxon>Bacillota</taxon>
        <taxon>Bacilli</taxon>
        <taxon>Lactobacillales</taxon>
        <taxon>Lactobacillaceae</taxon>
        <taxon>Lacticaseibacillus</taxon>
    </lineage>
</organism>
<protein>
    <submittedName>
        <fullName evidence="8">Cation-transporting ATPase</fullName>
    </submittedName>
</protein>
<dbReference type="InterPro" id="IPR059000">
    <property type="entry name" value="ATPase_P-type_domA"/>
</dbReference>
<dbReference type="Pfam" id="PF00122">
    <property type="entry name" value="E1-E2_ATPase"/>
    <property type="match status" value="1"/>
</dbReference>
<accession>A0A0R1F0W9</accession>
<keyword evidence="5 6" id="KW-0472">Membrane</keyword>
<feature type="transmembrane region" description="Helical" evidence="6">
    <location>
        <begin position="257"/>
        <end position="279"/>
    </location>
</feature>
<dbReference type="SUPFAM" id="SSF81653">
    <property type="entry name" value="Calcium ATPase, transduction domain A"/>
    <property type="match status" value="1"/>
</dbReference>
<comment type="caution">
    <text evidence="8">The sequence shown here is derived from an EMBL/GenBank/DDBJ whole genome shotgun (WGS) entry which is preliminary data.</text>
</comment>
<evidence type="ECO:0000256" key="5">
    <source>
        <dbReference type="ARBA" id="ARBA00023136"/>
    </source>
</evidence>
<dbReference type="InterPro" id="IPR023298">
    <property type="entry name" value="ATPase_P-typ_TM_dom_sf"/>
</dbReference>
<feature type="domain" description="P-type ATPase A" evidence="7">
    <location>
        <begin position="108"/>
        <end position="203"/>
    </location>
</feature>
<dbReference type="PATRIC" id="fig|1423816.3.peg.2608"/>
<dbReference type="InterPro" id="IPR001757">
    <property type="entry name" value="P_typ_ATPase"/>
</dbReference>
<evidence type="ECO:0000256" key="4">
    <source>
        <dbReference type="ARBA" id="ARBA00022989"/>
    </source>
</evidence>
<dbReference type="InterPro" id="IPR023299">
    <property type="entry name" value="ATPase_P-typ_cyto_dom_N"/>
</dbReference>
<gene>
    <name evidence="8" type="ORF">FD51_GL002504</name>
</gene>
<reference evidence="8 9" key="1">
    <citation type="journal article" date="2015" name="Genome Announc.">
        <title>Expanding the biotechnology potential of lactobacilli through comparative genomics of 213 strains and associated genera.</title>
        <authorList>
            <person name="Sun Z."/>
            <person name="Harris H.M."/>
            <person name="McCann A."/>
            <person name="Guo C."/>
            <person name="Argimon S."/>
            <person name="Zhang W."/>
            <person name="Yang X."/>
            <person name="Jeffery I.B."/>
            <person name="Cooney J.C."/>
            <person name="Kagawa T.F."/>
            <person name="Liu W."/>
            <person name="Song Y."/>
            <person name="Salvetti E."/>
            <person name="Wrobel A."/>
            <person name="Rasinkangas P."/>
            <person name="Parkhill J."/>
            <person name="Rea M.C."/>
            <person name="O'Sullivan O."/>
            <person name="Ritari J."/>
            <person name="Douillard F.P."/>
            <person name="Paul Ross R."/>
            <person name="Yang R."/>
            <person name="Briner A.E."/>
            <person name="Felis G.E."/>
            <person name="de Vos W.M."/>
            <person name="Barrangou R."/>
            <person name="Klaenhammer T.R."/>
            <person name="Caufield P.W."/>
            <person name="Cui Y."/>
            <person name="Zhang H."/>
            <person name="O'Toole P.W."/>
        </authorList>
    </citation>
    <scope>NUCLEOTIDE SEQUENCE [LARGE SCALE GENOMIC DNA]</scope>
    <source>
        <strain evidence="8 9">DSM 20178</strain>
    </source>
</reference>
<dbReference type="eggNOG" id="COG0474">
    <property type="taxonomic scope" value="Bacteria"/>
</dbReference>
<proteinExistence type="predicted"/>
<dbReference type="InterPro" id="IPR018303">
    <property type="entry name" value="ATPase_P-typ_P_site"/>
</dbReference>
<dbReference type="CDD" id="cd02609">
    <property type="entry name" value="P-type_ATPase"/>
    <property type="match status" value="1"/>
</dbReference>
<evidence type="ECO:0000256" key="2">
    <source>
        <dbReference type="ARBA" id="ARBA00022692"/>
    </source>
</evidence>
<dbReference type="InterPro" id="IPR036412">
    <property type="entry name" value="HAD-like_sf"/>
</dbReference>
<sequence length="790" mass="84964">MKRIGGHAMAAQNISPDQGLSAQQVQQRFDNGQHNLPLKPLTRSISQIIQVNTFTLFNLVNVVLGALIITTGSYKNLLFLGVAIINTAIGTIQEIQAKRQIDKMSILAAAHATVIRDGQRQKIDLEQLVMDDMVLLKRGDQIPVDGTVVATNGLESDESPLTGESRPITKKVGDPLLSGAFVVSGQATMQVTAVGKDTFAAKLSLEAKAEKASQSQLLATINRIIRVLTYVLIPIGIILFSVSMIRRGNYNRAILTTSAAMIGMIPEGLVLLTNVALAVSARNLAVKRVLVRALPAIEALARVDTICLDKTGTITSGKLKVANTLPAAGHTAEDVTSAAAAIVYALNDDNETALAIKAAIGADANQQVTQTMPFSSARKWSGAVVDGRALFMGAPQFTFGDQLPADIATQIKQAASNGYRVLAVGTAKTLAQPLVNPELLGLILITDELRPTAINTFDFFKSQGVALKVISGDDPITVANIAKQAHLEGADRSVDMSTIAADATEADFQALVKQYNVFGRVTPDQKKQLIMAYQALGHTVAMTGDGVNDVLALRQSDCSIAMASGSDAASSIADFVLLDSNFDAMTGVLNEGRRVINNIERVASMYLVKTMYSVILATIFVFLPLDYPIVPINLTPVSAIGVAIPSFFLTLEPNFERVTGQFMQKVMTVAAPAAISVVVYTLLLTWMESFLNLSFDTTSTMVAMLIGTISLNVLLVVARPFNRLKVGLLAGLSAALFLVFFIFNHVFSLASLWQWQLALIYVPLMVSTVPFYLLIQEFLGRRVLSKINWR</sequence>
<evidence type="ECO:0000313" key="9">
    <source>
        <dbReference type="Proteomes" id="UP000051984"/>
    </source>
</evidence>
<feature type="transmembrane region" description="Helical" evidence="6">
    <location>
        <begin position="753"/>
        <end position="775"/>
    </location>
</feature>
<dbReference type="Gene3D" id="3.40.1110.10">
    <property type="entry name" value="Calcium-transporting ATPase, cytoplasmic domain N"/>
    <property type="match status" value="1"/>
</dbReference>
<dbReference type="Gene3D" id="1.20.1110.10">
    <property type="entry name" value="Calcium-transporting ATPase, transmembrane domain"/>
    <property type="match status" value="1"/>
</dbReference>
<feature type="transmembrane region" description="Helical" evidence="6">
    <location>
        <begin position="77"/>
        <end position="95"/>
    </location>
</feature>
<evidence type="ECO:0000256" key="3">
    <source>
        <dbReference type="ARBA" id="ARBA00022967"/>
    </source>
</evidence>
<dbReference type="Gene3D" id="3.40.50.1000">
    <property type="entry name" value="HAD superfamily/HAD-like"/>
    <property type="match status" value="1"/>
</dbReference>
<dbReference type="Gene3D" id="2.70.150.10">
    <property type="entry name" value="Calcium-transporting ATPase, cytoplasmic transduction domain A"/>
    <property type="match status" value="1"/>
</dbReference>
<dbReference type="Pfam" id="PF00702">
    <property type="entry name" value="Hydrolase"/>
    <property type="match status" value="1"/>
</dbReference>
<dbReference type="GO" id="GO:0016887">
    <property type="term" value="F:ATP hydrolysis activity"/>
    <property type="evidence" value="ECO:0007669"/>
    <property type="project" value="InterPro"/>
</dbReference>
<feature type="transmembrane region" description="Helical" evidence="6">
    <location>
        <begin position="629"/>
        <end position="649"/>
    </location>
</feature>
<dbReference type="SFLD" id="SFLDG00002">
    <property type="entry name" value="C1.7:_P-type_atpase_like"/>
    <property type="match status" value="1"/>
</dbReference>
<dbReference type="PROSITE" id="PS00154">
    <property type="entry name" value="ATPASE_E1_E2"/>
    <property type="match status" value="1"/>
</dbReference>
<dbReference type="SUPFAM" id="SSF56784">
    <property type="entry name" value="HAD-like"/>
    <property type="match status" value="1"/>
</dbReference>
<keyword evidence="3" id="KW-1278">Translocase</keyword>
<dbReference type="PRINTS" id="PR00120">
    <property type="entry name" value="HATPASE"/>
</dbReference>
<dbReference type="NCBIfam" id="TIGR01494">
    <property type="entry name" value="ATPase_P-type"/>
    <property type="match status" value="2"/>
</dbReference>
<dbReference type="GO" id="GO:0016020">
    <property type="term" value="C:membrane"/>
    <property type="evidence" value="ECO:0007669"/>
    <property type="project" value="UniProtKB-SubCell"/>
</dbReference>
<evidence type="ECO:0000256" key="1">
    <source>
        <dbReference type="ARBA" id="ARBA00004141"/>
    </source>
</evidence>
<feature type="transmembrane region" description="Helical" evidence="6">
    <location>
        <begin position="699"/>
        <end position="719"/>
    </location>
</feature>
<feature type="transmembrane region" description="Helical" evidence="6">
    <location>
        <begin position="603"/>
        <end position="623"/>
    </location>
</feature>
<dbReference type="InterPro" id="IPR008250">
    <property type="entry name" value="ATPase_P-typ_transduc_dom_A_sf"/>
</dbReference>
<evidence type="ECO:0000256" key="6">
    <source>
        <dbReference type="SAM" id="Phobius"/>
    </source>
</evidence>
<dbReference type="PANTHER" id="PTHR42861">
    <property type="entry name" value="CALCIUM-TRANSPORTING ATPASE"/>
    <property type="match status" value="1"/>
</dbReference>
<name>A0A0R1F0W9_LACZE</name>
<dbReference type="InterPro" id="IPR023214">
    <property type="entry name" value="HAD_sf"/>
</dbReference>
<dbReference type="InterPro" id="IPR044492">
    <property type="entry name" value="P_typ_ATPase_HD_dom"/>
</dbReference>
<feature type="transmembrane region" description="Helical" evidence="6">
    <location>
        <begin position="669"/>
        <end position="687"/>
    </location>
</feature>